<keyword evidence="1" id="KW-0812">Transmembrane</keyword>
<dbReference type="EMBL" id="DS268176">
    <property type="protein sequence ID" value="KMU79408.1"/>
    <property type="molecule type" value="Genomic_DNA"/>
</dbReference>
<proteinExistence type="predicted"/>
<dbReference type="InterPro" id="IPR036259">
    <property type="entry name" value="MFS_trans_sf"/>
</dbReference>
<dbReference type="Gene3D" id="1.20.1250.20">
    <property type="entry name" value="MFS general substrate transporter like domains"/>
    <property type="match status" value="1"/>
</dbReference>
<keyword evidence="1" id="KW-0472">Membrane</keyword>
<protein>
    <recommendedName>
        <fullName evidence="4">Major facilitator superfamily (MFS) profile domain-containing protein</fullName>
    </recommendedName>
</protein>
<organism evidence="2 3">
    <name type="scientific">Coccidioides immitis RMSCC 3703</name>
    <dbReference type="NCBI Taxonomy" id="454286"/>
    <lineage>
        <taxon>Eukaryota</taxon>
        <taxon>Fungi</taxon>
        <taxon>Dikarya</taxon>
        <taxon>Ascomycota</taxon>
        <taxon>Pezizomycotina</taxon>
        <taxon>Eurotiomycetes</taxon>
        <taxon>Eurotiomycetidae</taxon>
        <taxon>Onygenales</taxon>
        <taxon>Onygenaceae</taxon>
        <taxon>Coccidioides</taxon>
    </lineage>
</organism>
<reference evidence="3" key="1">
    <citation type="journal article" date="2010" name="Genome Res.">
        <title>Population genomic sequencing of Coccidioides fungi reveals recent hybridization and transposon control.</title>
        <authorList>
            <person name="Neafsey D.E."/>
            <person name="Barker B.M."/>
            <person name="Sharpton T.J."/>
            <person name="Stajich J.E."/>
            <person name="Park D.J."/>
            <person name="Whiston E."/>
            <person name="Hung C.-Y."/>
            <person name="McMahan C."/>
            <person name="White J."/>
            <person name="Sykes S."/>
            <person name="Heiman D."/>
            <person name="Young S."/>
            <person name="Zeng Q."/>
            <person name="Abouelleil A."/>
            <person name="Aftuck L."/>
            <person name="Bessette D."/>
            <person name="Brown A."/>
            <person name="FitzGerald M."/>
            <person name="Lui A."/>
            <person name="Macdonald J.P."/>
            <person name="Priest M."/>
            <person name="Orbach M.J."/>
            <person name="Galgiani J.N."/>
            <person name="Kirkland T.N."/>
            <person name="Cole G.T."/>
            <person name="Birren B.W."/>
            <person name="Henn M.R."/>
            <person name="Taylor J.W."/>
            <person name="Rounsley S.D."/>
        </authorList>
    </citation>
    <scope>NUCLEOTIDE SEQUENCE [LARGE SCALE GENOMIC DNA]</scope>
    <source>
        <strain evidence="3">RMSCC 3703</strain>
    </source>
</reference>
<dbReference type="AlphaFoldDB" id="A0A0J8R6N8"/>
<evidence type="ECO:0008006" key="4">
    <source>
        <dbReference type="Google" id="ProtNLM"/>
    </source>
</evidence>
<evidence type="ECO:0000256" key="1">
    <source>
        <dbReference type="SAM" id="Phobius"/>
    </source>
</evidence>
<accession>A0A0J8R6N8</accession>
<dbReference type="OrthoDB" id="10262656at2759"/>
<feature type="transmembrane region" description="Helical" evidence="1">
    <location>
        <begin position="87"/>
        <end position="105"/>
    </location>
</feature>
<name>A0A0J8R6N8_COCIT</name>
<dbReference type="Proteomes" id="UP000054559">
    <property type="component" value="Unassembled WGS sequence"/>
</dbReference>
<dbReference type="SUPFAM" id="SSF103473">
    <property type="entry name" value="MFS general substrate transporter"/>
    <property type="match status" value="1"/>
</dbReference>
<evidence type="ECO:0000313" key="3">
    <source>
        <dbReference type="Proteomes" id="UP000054559"/>
    </source>
</evidence>
<gene>
    <name evidence="2" type="ORF">CISG_07839</name>
</gene>
<keyword evidence="1" id="KW-1133">Transmembrane helix</keyword>
<evidence type="ECO:0000313" key="2">
    <source>
        <dbReference type="EMBL" id="KMU79408.1"/>
    </source>
</evidence>
<sequence>MLLYSTCSPTTIAYSTLGSILPDDSEYLLNSRLSVLLILIKQASPSNSVLGKINGLAASAGAAARTIAPPIAGYLYTVGSRVRFTGVAWWASALAAIVGALQLWFMHPKKYSFVSITTGAPGYYQHTETPAPEIVHVSVDHQDAVLASFDPGYSGLV</sequence>